<keyword evidence="6" id="KW-1185">Reference proteome</keyword>
<dbReference type="InterPro" id="IPR003961">
    <property type="entry name" value="FN3_dom"/>
</dbReference>
<dbReference type="EMBL" id="CP071696">
    <property type="protein sequence ID" value="QTX05140.1"/>
    <property type="molecule type" value="Genomic_DNA"/>
</dbReference>
<proteinExistence type="predicted"/>
<dbReference type="SUPFAM" id="SSF50969">
    <property type="entry name" value="YVTN repeat-like/Quinoprotein amine dehydrogenase"/>
    <property type="match status" value="1"/>
</dbReference>
<evidence type="ECO:0000259" key="4">
    <source>
        <dbReference type="PROSITE" id="PS50853"/>
    </source>
</evidence>
<name>A0A975FN03_9MICO</name>
<evidence type="ECO:0000313" key="6">
    <source>
        <dbReference type="Proteomes" id="UP000671914"/>
    </source>
</evidence>
<feature type="signal peptide" evidence="3">
    <location>
        <begin position="1"/>
        <end position="24"/>
    </location>
</feature>
<dbReference type="Pfam" id="PF17963">
    <property type="entry name" value="Big_9"/>
    <property type="match status" value="4"/>
</dbReference>
<dbReference type="InterPro" id="IPR011044">
    <property type="entry name" value="Quino_amine_DH_bsu"/>
</dbReference>
<dbReference type="Proteomes" id="UP000671914">
    <property type="component" value="Chromosome"/>
</dbReference>
<dbReference type="RefSeq" id="WP_210899470.1">
    <property type="nucleotide sequence ID" value="NZ_CP071696.1"/>
</dbReference>
<accession>A0A975FN03</accession>
<evidence type="ECO:0000313" key="5">
    <source>
        <dbReference type="EMBL" id="QTX05140.1"/>
    </source>
</evidence>
<evidence type="ECO:0000256" key="2">
    <source>
        <dbReference type="ARBA" id="ARBA00023326"/>
    </source>
</evidence>
<dbReference type="InterPro" id="IPR036116">
    <property type="entry name" value="FN3_sf"/>
</dbReference>
<feature type="domain" description="Fibronectin type-III" evidence="4">
    <location>
        <begin position="1547"/>
        <end position="1644"/>
    </location>
</feature>
<feature type="chain" id="PRO_5039501484" evidence="3">
    <location>
        <begin position="25"/>
        <end position="1956"/>
    </location>
</feature>
<sequence length="1956" mass="202216">MKPARRRLRRLAFGTAVVAAVALAATVIVTADGTTTRRMDLGDAAVWVANEHLHAVGRANTAVLELNSIVETGADRAVVAQRGADVLVLDPERAGIDVIDPVTSAVTATVAAPPDTRTLAIAGSRAVIGADGDVWIVPLGELERFDSGSEPDLGFGPGTLLSVDDDGMLFAFTPATGVLARVDAADSDRVAERWTLDVDADHEYRLSSAGGRWAVYDVDERGLRTAERTIALPGNMSDVSLQEASAVGDRLAIAHRSGLIETNLADGSLSRPVEGRAGIPAPPVRQGGCLYAAWADGTGWRGCADAEGQLTELARPAGAPDLVFRTAGEAIVLNDARSGRSWAPADGYGLIDNWDAIRDAEQTEETVERPDPDTPPTIEKAQLPPVAVDDELGARPGRSTILPVLLNDSDANGDVLVIESIGEVPEGIGVDIVSDGQQLQLSAPAEAAGSYAFAYTVGDGRGGRDTARVRVTMRPPDENSPPKQMRASTAVMETGGRITRDVLADWVDPDGDTIFLQSAEAAGDDLVTHTPEGRVVVAEGGGSAHGVHLLVSDGRDAGSGVLDVEARSAGTVPLVADSFVVRAAAGAEVEIRPLEHVRGGSDAPRLSAVPARADAVVTTDFDAGRFRFESAVAGTHLLEYSVTDGRQTATGTVRIEVTAPPDRDTVPITVPHTAFLRAGQPADADVLATDIDPMGGVLLVTSAESGTDGVRVEVVEHRVLRVTLTAPLERGSATVAYRVSNGLASADGELAIVELPVPVQRQPPTAVDDTASVRVGGVIDIPVLANDLHPDGDELTLDSEIVDLPEAGFAFVSGETLRFVAPSEPGSASVVYRVTGPDGQFATATARITVREEDAATNTAPAPATIDARVLAGQTVRVRIPLTGADADGDAVQFIGADSAPERGAVTASGGDWLEYRAGEYSAGTDAFGYSVTDALGARASGTVRVGIAPQSGNAQAPVAVEDAVTVRPGAQVAVRVLANDSDPGGGTLRLVGIEPTGQARAEVDGELVRVEAPEAEGSYGFVTTIENEQRATASSFLVVEVDADAPPVPPVASDTVLTLSDIQDRASVDVDVLRNVFVPERGTAGLEVSLLAGFDAGASVRADGKVRVEVAERGRVVPFAVGVPGDPERRAYAVIRIPGSADAIPQLRKDAPAIVVASGQETRIPLEDVVVAAAGRTVRLVDRAEVEATHSDGEAAATDAVTLRYRSEPGYFGPASIAFTVVDGEAGDPDARTAALVLPIEVTPAEGQPPSFTGGVLDFEQGATRTVDLVRLTQHADPEAAGTPGYRLLDPVPSGFRFRLDGTKLTITAEPGTEIGTRSRIGIGVRDGELDGVGGRIELRVVASTRPLARPVADEAVVTRGQTTVVDVLRNDRAANPFPGEALRVVGLRGLDGLPKGVKVAPGDDGAKLEVSVAAGAEPVNAAIDYEVADATGDASRNTWGRLVISVQDRPDPVSSVRLTGFVDRGLDVAFAAGAANNAPITGFELVARDASGAVVSRSECETTSCRIPTGGNGREHAVDVQISARNAVGASTPVSLGETVWSDIVPAAPSGLAATPIDGGLRIAWDPVDTGGGSAVDAYVLTVAGRQSQLGAASACTRSRCSVDWTGLANGTAVAFTVSARNQAYPAFSRWAEAGGSGTPSGAPVPGTIEVAGDAANGQVTVSWAPFSPNGDPVRGYLVQRLTADATAPPGGPQACRVSEPAPGQLIRPSTGGTVVEVFDAGPGTTSLRVDGLGAESVRYTFVVWGWNGSGCTSTEVAGVVVRPAPGAVNGLAGDMRMTGSADAPVWDRYLRPPSSSHASVEIVAVDARGSQIPGTRRSYQGESWPRQLLDRPYGETVRFQLRGCTVWGSCGAWSEVMPALGVDSPSLTFRLPGRTWNAAAGTWSWTGDPDNAGIPVTAYRCGVAGSSGARAQTGTSCTVPGAIRPSWVRPDQWTAPAVWLDVEIGGVVARFEQ</sequence>
<dbReference type="SMART" id="SM00060">
    <property type="entry name" value="FN3"/>
    <property type="match status" value="2"/>
</dbReference>
<dbReference type="KEGG" id="aarc:G127AT_02590"/>
<keyword evidence="2" id="KW-0119">Carbohydrate metabolism</keyword>
<reference evidence="5" key="1">
    <citation type="submission" date="2021-03" db="EMBL/GenBank/DDBJ databases">
        <title>Agromyces archimandritus sp. nov., isolated from the cockroach Archimandrita tessellata.</title>
        <authorList>
            <person name="Guzman J."/>
            <person name="Ortuzar M."/>
            <person name="Poehlein A."/>
            <person name="Daniel R."/>
            <person name="Trujillo M."/>
            <person name="Vilcinskas A."/>
        </authorList>
    </citation>
    <scope>NUCLEOTIDE SEQUENCE</scope>
    <source>
        <strain evidence="5">G127AT</strain>
    </source>
</reference>
<keyword evidence="2" id="KW-0624">Polysaccharide degradation</keyword>
<protein>
    <submittedName>
        <fullName evidence="5">Fibronectin type III domain-containing protein</fullName>
    </submittedName>
</protein>
<evidence type="ECO:0000256" key="1">
    <source>
        <dbReference type="ARBA" id="ARBA00023295"/>
    </source>
</evidence>
<organism evidence="5 6">
    <name type="scientific">Agromyces archimandritae</name>
    <dbReference type="NCBI Taxonomy" id="2781962"/>
    <lineage>
        <taxon>Bacteria</taxon>
        <taxon>Bacillati</taxon>
        <taxon>Actinomycetota</taxon>
        <taxon>Actinomycetes</taxon>
        <taxon>Micrococcales</taxon>
        <taxon>Microbacteriaceae</taxon>
        <taxon>Agromyces</taxon>
    </lineage>
</organism>
<keyword evidence="1" id="KW-0378">Hydrolase</keyword>
<keyword evidence="1" id="KW-0326">Glycosidase</keyword>
<dbReference type="GO" id="GO:0016798">
    <property type="term" value="F:hydrolase activity, acting on glycosyl bonds"/>
    <property type="evidence" value="ECO:0007669"/>
    <property type="project" value="UniProtKB-KW"/>
</dbReference>
<dbReference type="SUPFAM" id="SSF49265">
    <property type="entry name" value="Fibronectin type III"/>
    <property type="match status" value="2"/>
</dbReference>
<dbReference type="GO" id="GO:0000272">
    <property type="term" value="P:polysaccharide catabolic process"/>
    <property type="evidence" value="ECO:0007669"/>
    <property type="project" value="UniProtKB-KW"/>
</dbReference>
<evidence type="ECO:0000256" key="3">
    <source>
        <dbReference type="SAM" id="SignalP"/>
    </source>
</evidence>
<keyword evidence="3" id="KW-0732">Signal</keyword>
<dbReference type="Gene3D" id="2.60.40.10">
    <property type="entry name" value="Immunoglobulins"/>
    <property type="match status" value="3"/>
</dbReference>
<dbReference type="InterPro" id="IPR013783">
    <property type="entry name" value="Ig-like_fold"/>
</dbReference>
<dbReference type="CDD" id="cd00063">
    <property type="entry name" value="FN3"/>
    <property type="match status" value="2"/>
</dbReference>
<dbReference type="PROSITE" id="PS50853">
    <property type="entry name" value="FN3"/>
    <property type="match status" value="1"/>
</dbReference>
<gene>
    <name evidence="5" type="ORF">G127AT_02590</name>
</gene>